<name>A0A9X6GCP3_BACCE</name>
<dbReference type="Proteomes" id="UP000190641">
    <property type="component" value="Unassembled WGS sequence"/>
</dbReference>
<keyword evidence="2" id="KW-0732">Signal</keyword>
<accession>A0A9X6GCP3</accession>
<feature type="compositionally biased region" description="Polar residues" evidence="1">
    <location>
        <begin position="26"/>
        <end position="36"/>
    </location>
</feature>
<dbReference type="RefSeq" id="WP_078187966.1">
    <property type="nucleotide sequence ID" value="NZ_MUAU01000241.1"/>
</dbReference>
<proteinExistence type="predicted"/>
<feature type="signal peptide" evidence="2">
    <location>
        <begin position="1"/>
        <end position="22"/>
    </location>
</feature>
<dbReference type="EMBL" id="MUAU01000241">
    <property type="protein sequence ID" value="OOR71206.1"/>
    <property type="molecule type" value="Genomic_DNA"/>
</dbReference>
<comment type="caution">
    <text evidence="4">The sequence shown here is derived from an EMBL/GenBank/DDBJ whole genome shotgun (WGS) entry which is preliminary data.</text>
</comment>
<sequence length="235" mass="26049">MLKKVCVSLLMGSVALSSAACANNGAEQKSTKVAQDTSHEKKSTTETQDTSYKTIFKNSVFVGDSMTERLKSGDFLEGNNVVAENGSDTIKALDLVNEIATRKPEHIFISLGGNDLKRFAEKENKPAEGPVEFVTSSYANLLKKLKEKLPNSKIHVLSVTPVSEQALKIGPEYKEIGNLNAAFKDLATTEKVDFVDLSPIFEKHKVPYVDEEREGVHFKDDYYPLLLEYLKDKAK</sequence>
<feature type="region of interest" description="Disordered" evidence="1">
    <location>
        <begin position="26"/>
        <end position="48"/>
    </location>
</feature>
<evidence type="ECO:0000313" key="4">
    <source>
        <dbReference type="EMBL" id="OOR71206.1"/>
    </source>
</evidence>
<dbReference type="AlphaFoldDB" id="A0A9X6GCP3"/>
<dbReference type="PROSITE" id="PS51257">
    <property type="entry name" value="PROKAR_LIPOPROTEIN"/>
    <property type="match status" value="1"/>
</dbReference>
<dbReference type="SUPFAM" id="SSF52266">
    <property type="entry name" value="SGNH hydrolase"/>
    <property type="match status" value="1"/>
</dbReference>
<dbReference type="Pfam" id="PF13472">
    <property type="entry name" value="Lipase_GDSL_2"/>
    <property type="match status" value="1"/>
</dbReference>
<reference evidence="4 5" key="1">
    <citation type="submission" date="2017-01" db="EMBL/GenBank/DDBJ databases">
        <title>Bacillus cereus isolates.</title>
        <authorList>
            <person name="Beno S.M."/>
        </authorList>
    </citation>
    <scope>NUCLEOTIDE SEQUENCE [LARGE SCALE GENOMIC DNA]</scope>
    <source>
        <strain evidence="4 5">FSL K6-1030</strain>
    </source>
</reference>
<feature type="domain" description="SGNH hydrolase-type esterase" evidence="3">
    <location>
        <begin position="80"/>
        <end position="221"/>
    </location>
</feature>
<dbReference type="InterPro" id="IPR013830">
    <property type="entry name" value="SGNH_hydro"/>
</dbReference>
<evidence type="ECO:0000256" key="1">
    <source>
        <dbReference type="SAM" id="MobiDB-lite"/>
    </source>
</evidence>
<gene>
    <name evidence="4" type="ORF">BLX06_32050</name>
</gene>
<evidence type="ECO:0000313" key="5">
    <source>
        <dbReference type="Proteomes" id="UP000190641"/>
    </source>
</evidence>
<organism evidence="4 5">
    <name type="scientific">Bacillus cereus</name>
    <dbReference type="NCBI Taxonomy" id="1396"/>
    <lineage>
        <taxon>Bacteria</taxon>
        <taxon>Bacillati</taxon>
        <taxon>Bacillota</taxon>
        <taxon>Bacilli</taxon>
        <taxon>Bacillales</taxon>
        <taxon>Bacillaceae</taxon>
        <taxon>Bacillus</taxon>
        <taxon>Bacillus cereus group</taxon>
    </lineage>
</organism>
<evidence type="ECO:0000259" key="3">
    <source>
        <dbReference type="Pfam" id="PF13472"/>
    </source>
</evidence>
<feature type="chain" id="PRO_5040868920" description="SGNH hydrolase-type esterase domain-containing protein" evidence="2">
    <location>
        <begin position="23"/>
        <end position="235"/>
    </location>
</feature>
<dbReference type="InterPro" id="IPR036514">
    <property type="entry name" value="SGNH_hydro_sf"/>
</dbReference>
<evidence type="ECO:0000256" key="2">
    <source>
        <dbReference type="SAM" id="SignalP"/>
    </source>
</evidence>
<protein>
    <recommendedName>
        <fullName evidence="3">SGNH hydrolase-type esterase domain-containing protein</fullName>
    </recommendedName>
</protein>
<dbReference type="Gene3D" id="3.40.50.1110">
    <property type="entry name" value="SGNH hydrolase"/>
    <property type="match status" value="1"/>
</dbReference>